<dbReference type="HOGENOM" id="CLU_008878_3_1_1"/>
<evidence type="ECO:0000313" key="11">
    <source>
        <dbReference type="Proteomes" id="UP000006039"/>
    </source>
</evidence>
<reference evidence="9" key="3">
    <citation type="submission" date="2010-09" db="EMBL/GenBank/DDBJ databases">
        <title>Annotation of Gaeumannomyces graminis var. tritici R3-111a-1.</title>
        <authorList>
            <consortium name="The Broad Institute Genome Sequencing Platform"/>
            <person name="Ma L.-J."/>
            <person name="Dead R."/>
            <person name="Young S.K."/>
            <person name="Zeng Q."/>
            <person name="Gargeya S."/>
            <person name="Fitzgerald M."/>
            <person name="Haas B."/>
            <person name="Abouelleil A."/>
            <person name="Alvarado L."/>
            <person name="Arachchi H.M."/>
            <person name="Berlin A."/>
            <person name="Brown A."/>
            <person name="Chapman S.B."/>
            <person name="Chen Z."/>
            <person name="Dunbar C."/>
            <person name="Freedman E."/>
            <person name="Gearin G."/>
            <person name="Gellesch M."/>
            <person name="Goldberg J."/>
            <person name="Griggs A."/>
            <person name="Gujja S."/>
            <person name="Heiman D."/>
            <person name="Howarth C."/>
            <person name="Larson L."/>
            <person name="Lui A."/>
            <person name="MacDonald P.J.P."/>
            <person name="Mehta T."/>
            <person name="Montmayeur A."/>
            <person name="Murphy C."/>
            <person name="Neiman D."/>
            <person name="Pearson M."/>
            <person name="Priest M."/>
            <person name="Roberts A."/>
            <person name="Saif S."/>
            <person name="Shea T."/>
            <person name="Shenoy N."/>
            <person name="Sisk P."/>
            <person name="Stolte C."/>
            <person name="Sykes S."/>
            <person name="Yandava C."/>
            <person name="Wortman J."/>
            <person name="Nusbaum C."/>
            <person name="Birren B."/>
        </authorList>
    </citation>
    <scope>NUCLEOTIDE SEQUENCE</scope>
    <source>
        <strain evidence="9">R3-111a-1</strain>
    </source>
</reference>
<feature type="compositionally biased region" description="Low complexity" evidence="6">
    <location>
        <begin position="80"/>
        <end position="94"/>
    </location>
</feature>
<feature type="active site" description="Proton acceptor" evidence="5">
    <location>
        <position position="731"/>
    </location>
</feature>
<accession>J3NKJ7</accession>
<feature type="region of interest" description="Disordered" evidence="6">
    <location>
        <begin position="74"/>
        <end position="94"/>
    </location>
</feature>
<comment type="similarity">
    <text evidence="1">Belongs to the GMC oxidoreductase family.</text>
</comment>
<reference evidence="10" key="5">
    <citation type="submission" date="2018-04" db="UniProtKB">
        <authorList>
            <consortium name="EnsemblFungi"/>
        </authorList>
    </citation>
    <scope>IDENTIFICATION</scope>
    <source>
        <strain evidence="10">R3-111a-1</strain>
    </source>
</reference>
<dbReference type="GeneID" id="20342246"/>
<evidence type="ECO:0000256" key="1">
    <source>
        <dbReference type="ARBA" id="ARBA00010790"/>
    </source>
</evidence>
<evidence type="ECO:0000256" key="3">
    <source>
        <dbReference type="ARBA" id="ARBA00022827"/>
    </source>
</evidence>
<organism evidence="9">
    <name type="scientific">Gaeumannomyces tritici (strain R3-111a-1)</name>
    <name type="common">Wheat and barley take-all root rot fungus</name>
    <name type="synonym">Gaeumannomyces graminis var. tritici</name>
    <dbReference type="NCBI Taxonomy" id="644352"/>
    <lineage>
        <taxon>Eukaryota</taxon>
        <taxon>Fungi</taxon>
        <taxon>Dikarya</taxon>
        <taxon>Ascomycota</taxon>
        <taxon>Pezizomycotina</taxon>
        <taxon>Sordariomycetes</taxon>
        <taxon>Sordariomycetidae</taxon>
        <taxon>Magnaporthales</taxon>
        <taxon>Magnaporthaceae</taxon>
        <taxon>Gaeumannomyces</taxon>
    </lineage>
</organism>
<sequence>MEAAEHVPASPRVPDLVELPSDFWTPTQWSVFLALADAVLAPIVPESELEDKAAQIRMPDDQFAQLLDRFDAAVARPGGDSDNNSSSSSSSSSSSDAKALARAVLKDSFSTNPALAGHLRRTVSVTVHHRLRTRIGGLLGALSTRTGALFLTGRCIPLHLQPLHAREAALRRWLASYLPAMRAFAKSVAALAQNSWVQASPLFKQASGYTDVPHPWRPGPGFEFEFLQFPRRGPTESDADSDAAAAAAAAAESEPVVIETDVVIVGSGCGGGVCAKVLAEAGHRVLVLEKGHHHPPSQLPMPQEQGSRLLFENGGVAATTDGALNVVAGSTWGGGGTVNWSVCLQTQDYVRREWARGARGVPWFESAEFQACLDRVCDHVGAPPGSEAAVRHTHRGRALLDGCARLGWRAAPLRQNSGGAEHWCGRCTLGCHGGEKRGPAVSWLPDAARAGAVFAEGFRVDRVLFGGDEATGEKVATGVVGTWTSRDPQGGVAGPVESRVVREVVVKAKKVVVSAGSLWSPVILKKSGLENPNIGKNLYLHPCNIVGAYYDQELNPWEGGIITSYCSEFEDLDGKGHGVKLEATCQVPYMSLPMLPWRGAADFKLAAARFGRMDAYIALTRDRDPGAVLADPATGEPVIDYRPSAFDRAHTLEGVVALSRICHAAGAREIRPLLPGVEPFVRRPKEVAAAAAAAAEAEEKTDGQDAAFEAWVAELRRVGNAPPLAPFSSAHQMGTCRMAPRAEDGVVDPEGRVWGVDGLFVADASVFPSASGVNPMVTNLAIADWIARGVDRELRGAEVAGRVVG</sequence>
<dbReference type="Pfam" id="PF05199">
    <property type="entry name" value="GMC_oxred_C"/>
    <property type="match status" value="1"/>
</dbReference>
<dbReference type="GO" id="GO:0016020">
    <property type="term" value="C:membrane"/>
    <property type="evidence" value="ECO:0007669"/>
    <property type="project" value="UniProtKB-SubCell"/>
</dbReference>
<reference evidence="11" key="1">
    <citation type="submission" date="2010-07" db="EMBL/GenBank/DDBJ databases">
        <title>The genome sequence of Gaeumannomyces graminis var. tritici strain R3-111a-1.</title>
        <authorList>
            <consortium name="The Broad Institute Genome Sequencing Platform"/>
            <person name="Ma L.-J."/>
            <person name="Dead R."/>
            <person name="Young S."/>
            <person name="Zeng Q."/>
            <person name="Koehrsen M."/>
            <person name="Alvarado L."/>
            <person name="Berlin A."/>
            <person name="Chapman S.B."/>
            <person name="Chen Z."/>
            <person name="Freedman E."/>
            <person name="Gellesch M."/>
            <person name="Goldberg J."/>
            <person name="Griggs A."/>
            <person name="Gujja S."/>
            <person name="Heilman E.R."/>
            <person name="Heiman D."/>
            <person name="Hepburn T."/>
            <person name="Howarth C."/>
            <person name="Jen D."/>
            <person name="Larson L."/>
            <person name="Mehta T."/>
            <person name="Neiman D."/>
            <person name="Pearson M."/>
            <person name="Roberts A."/>
            <person name="Saif S."/>
            <person name="Shea T."/>
            <person name="Shenoy N."/>
            <person name="Sisk P."/>
            <person name="Stolte C."/>
            <person name="Sykes S."/>
            <person name="Walk T."/>
            <person name="White J."/>
            <person name="Yandava C."/>
            <person name="Haas B."/>
            <person name="Nusbaum C."/>
            <person name="Birren B."/>
        </authorList>
    </citation>
    <scope>NUCLEOTIDE SEQUENCE [LARGE SCALE GENOMIC DNA]</scope>
    <source>
        <strain evidence="11">R3-111a-1</strain>
    </source>
</reference>
<proteinExistence type="inferred from homology"/>
<dbReference type="OrthoDB" id="269227at2759"/>
<evidence type="ECO:0000256" key="5">
    <source>
        <dbReference type="PIRSR" id="PIRSR028937-1"/>
    </source>
</evidence>
<keyword evidence="4" id="KW-0560">Oxidoreductase</keyword>
<evidence type="ECO:0000256" key="2">
    <source>
        <dbReference type="ARBA" id="ARBA00022630"/>
    </source>
</evidence>
<reference evidence="9" key="2">
    <citation type="submission" date="2010-07" db="EMBL/GenBank/DDBJ databases">
        <authorList>
            <consortium name="The Broad Institute Genome Sequencing Platform"/>
            <consortium name="Broad Institute Genome Sequencing Center for Infectious Disease"/>
            <person name="Ma L.-J."/>
            <person name="Dead R."/>
            <person name="Young S."/>
            <person name="Zeng Q."/>
            <person name="Koehrsen M."/>
            <person name="Alvarado L."/>
            <person name="Berlin A."/>
            <person name="Chapman S.B."/>
            <person name="Chen Z."/>
            <person name="Freedman E."/>
            <person name="Gellesch M."/>
            <person name="Goldberg J."/>
            <person name="Griggs A."/>
            <person name="Gujja S."/>
            <person name="Heilman E.R."/>
            <person name="Heiman D."/>
            <person name="Hepburn T."/>
            <person name="Howarth C."/>
            <person name="Jen D."/>
            <person name="Larson L."/>
            <person name="Mehta T."/>
            <person name="Neiman D."/>
            <person name="Pearson M."/>
            <person name="Roberts A."/>
            <person name="Saif S."/>
            <person name="Shea T."/>
            <person name="Shenoy N."/>
            <person name="Sisk P."/>
            <person name="Stolte C."/>
            <person name="Sykes S."/>
            <person name="Walk T."/>
            <person name="White J."/>
            <person name="Yandava C."/>
            <person name="Haas B."/>
            <person name="Nusbaum C."/>
            <person name="Birren B."/>
        </authorList>
    </citation>
    <scope>NUCLEOTIDE SEQUENCE</scope>
    <source>
        <strain evidence="9">R3-111a-1</strain>
    </source>
</reference>
<dbReference type="EnsemblFungi" id="EJT81814">
    <property type="protein sequence ID" value="EJT81814"/>
    <property type="gene ID" value="GGTG_01788"/>
</dbReference>
<dbReference type="GO" id="GO:0046577">
    <property type="term" value="F:long-chain-alcohol oxidase activity"/>
    <property type="evidence" value="ECO:0007669"/>
    <property type="project" value="UniProtKB-EC"/>
</dbReference>
<dbReference type="VEuPathDB" id="FungiDB:GGTG_01788"/>
<dbReference type="EMBL" id="GL385395">
    <property type="protein sequence ID" value="EJT81814.1"/>
    <property type="molecule type" value="Genomic_DNA"/>
</dbReference>
<evidence type="ECO:0000259" key="7">
    <source>
        <dbReference type="Pfam" id="PF00732"/>
    </source>
</evidence>
<evidence type="ECO:0000313" key="9">
    <source>
        <dbReference type="EMBL" id="EJT81814.1"/>
    </source>
</evidence>
<evidence type="ECO:0000256" key="4">
    <source>
        <dbReference type="ARBA" id="ARBA00023002"/>
    </source>
</evidence>
<dbReference type="Pfam" id="PF13450">
    <property type="entry name" value="NAD_binding_8"/>
    <property type="match status" value="1"/>
</dbReference>
<dbReference type="PANTHER" id="PTHR46056:SF12">
    <property type="entry name" value="LONG-CHAIN-ALCOHOL OXIDASE"/>
    <property type="match status" value="1"/>
</dbReference>
<dbReference type="SUPFAM" id="SSF51905">
    <property type="entry name" value="FAD/NAD(P)-binding domain"/>
    <property type="match status" value="1"/>
</dbReference>
<dbReference type="InterPro" id="IPR000172">
    <property type="entry name" value="GMC_OxRdtase_N"/>
</dbReference>
<feature type="domain" description="Glucose-methanol-choline oxidoreductase N-terminal" evidence="7">
    <location>
        <begin position="310"/>
        <end position="543"/>
    </location>
</feature>
<evidence type="ECO:0000259" key="8">
    <source>
        <dbReference type="Pfam" id="PF05199"/>
    </source>
</evidence>
<protein>
    <submittedName>
        <fullName evidence="9">Long chain fatty acid oxidase</fullName>
    </submittedName>
</protein>
<reference evidence="10" key="4">
    <citation type="journal article" date="2015" name="G3 (Bethesda)">
        <title>Genome sequences of three phytopathogenic species of the Magnaporthaceae family of fungi.</title>
        <authorList>
            <person name="Okagaki L.H."/>
            <person name="Nunes C.C."/>
            <person name="Sailsbery J."/>
            <person name="Clay B."/>
            <person name="Brown D."/>
            <person name="John T."/>
            <person name="Oh Y."/>
            <person name="Young N."/>
            <person name="Fitzgerald M."/>
            <person name="Haas B.J."/>
            <person name="Zeng Q."/>
            <person name="Young S."/>
            <person name="Adiconis X."/>
            <person name="Fan L."/>
            <person name="Levin J.Z."/>
            <person name="Mitchell T.K."/>
            <person name="Okubara P.A."/>
            <person name="Farman M.L."/>
            <person name="Kohn L.M."/>
            <person name="Birren B."/>
            <person name="Ma L.-J."/>
            <person name="Dean R.A."/>
        </authorList>
    </citation>
    <scope>NUCLEOTIDE SEQUENCE</scope>
    <source>
        <strain evidence="10">R3-111a-1</strain>
    </source>
</reference>
<keyword evidence="11" id="KW-1185">Reference proteome</keyword>
<dbReference type="GO" id="GO:0050660">
    <property type="term" value="F:flavin adenine dinucleotide binding"/>
    <property type="evidence" value="ECO:0007669"/>
    <property type="project" value="InterPro"/>
</dbReference>
<evidence type="ECO:0000256" key="6">
    <source>
        <dbReference type="SAM" id="MobiDB-lite"/>
    </source>
</evidence>
<dbReference type="Proteomes" id="UP000006039">
    <property type="component" value="Unassembled WGS sequence"/>
</dbReference>
<dbReference type="STRING" id="644352.J3NKJ7"/>
<dbReference type="AlphaFoldDB" id="J3NKJ7"/>
<feature type="domain" description="Glucose-methanol-choline oxidoreductase C-terminal" evidence="8">
    <location>
        <begin position="633"/>
        <end position="783"/>
    </location>
</feature>
<evidence type="ECO:0000313" key="10">
    <source>
        <dbReference type="EnsemblFungi" id="EJT81814"/>
    </source>
</evidence>
<dbReference type="InterPro" id="IPR007867">
    <property type="entry name" value="GMC_OxRtase_C"/>
</dbReference>
<dbReference type="Gene3D" id="3.50.50.60">
    <property type="entry name" value="FAD/NAD(P)-binding domain"/>
    <property type="match status" value="2"/>
</dbReference>
<keyword evidence="2" id="KW-0285">Flavoprotein</keyword>
<name>J3NKJ7_GAET3</name>
<dbReference type="RefSeq" id="XP_009217823.1">
    <property type="nucleotide sequence ID" value="XM_009219559.1"/>
</dbReference>
<gene>
    <name evidence="10" type="primary">20342246</name>
    <name evidence="9" type="ORF">GGTG_01788</name>
</gene>
<dbReference type="InterPro" id="IPR036188">
    <property type="entry name" value="FAD/NAD-bd_sf"/>
</dbReference>
<dbReference type="Pfam" id="PF00732">
    <property type="entry name" value="GMC_oxred_N"/>
    <property type="match status" value="1"/>
</dbReference>
<dbReference type="eggNOG" id="ENOG502QSD8">
    <property type="taxonomic scope" value="Eukaryota"/>
</dbReference>
<dbReference type="PANTHER" id="PTHR46056">
    <property type="entry name" value="LONG-CHAIN-ALCOHOL OXIDASE"/>
    <property type="match status" value="1"/>
</dbReference>
<keyword evidence="3" id="KW-0274">FAD</keyword>